<keyword evidence="5 6" id="KW-0472">Membrane</keyword>
<dbReference type="HOGENOM" id="CLU_975349_0_0_9"/>
<evidence type="ECO:0000256" key="6">
    <source>
        <dbReference type="SAM" id="Phobius"/>
    </source>
</evidence>
<comment type="subcellular location">
    <subcellularLocation>
        <location evidence="1">Cell membrane</location>
        <topology evidence="1">Multi-pass membrane protein</topology>
    </subcellularLocation>
</comment>
<feature type="domain" description="Type II secretion system protein GspF" evidence="7">
    <location>
        <begin position="111"/>
        <end position="238"/>
    </location>
</feature>
<dbReference type="KEGG" id="adg:Adeg_0773"/>
<dbReference type="OrthoDB" id="1723691at2"/>
<organism evidence="8 9">
    <name type="scientific">Ammonifex degensii (strain DSM 10501 / KC4)</name>
    <dbReference type="NCBI Taxonomy" id="429009"/>
    <lineage>
        <taxon>Bacteria</taxon>
        <taxon>Bacillati</taxon>
        <taxon>Bacillota</taxon>
        <taxon>Clostridia</taxon>
        <taxon>Thermoanaerobacterales</taxon>
        <taxon>Thermoanaerobacteraceae</taxon>
        <taxon>Ammonifex</taxon>
    </lineage>
</organism>
<dbReference type="eggNOG" id="COG4965">
    <property type="taxonomic scope" value="Bacteria"/>
</dbReference>
<protein>
    <submittedName>
        <fullName evidence="8">Flp pilus assembly protein TadB-like protein</fullName>
    </submittedName>
</protein>
<keyword evidence="4 6" id="KW-1133">Transmembrane helix</keyword>
<keyword evidence="9" id="KW-1185">Reference proteome</keyword>
<dbReference type="Pfam" id="PF00482">
    <property type="entry name" value="T2SSF"/>
    <property type="match status" value="1"/>
</dbReference>
<evidence type="ECO:0000313" key="9">
    <source>
        <dbReference type="Proteomes" id="UP000002620"/>
    </source>
</evidence>
<evidence type="ECO:0000256" key="2">
    <source>
        <dbReference type="ARBA" id="ARBA00022475"/>
    </source>
</evidence>
<name>C9RCD9_AMMDK</name>
<feature type="transmembrane region" description="Helical" evidence="6">
    <location>
        <begin position="220"/>
        <end position="241"/>
    </location>
</feature>
<dbReference type="STRING" id="429009.Adeg_0773"/>
<dbReference type="PANTHER" id="PTHR35007">
    <property type="entry name" value="INTEGRAL MEMBRANE PROTEIN-RELATED"/>
    <property type="match status" value="1"/>
</dbReference>
<sequence length="285" mass="30684">MDALVLEVLPLLASLFAFCAAFCLWRAVSTPRGVPLGAEYRAGGRGKERAEFLVLTLVSAAGVALAAYGVTGQVHLALLSAPGGFFAATALVRRRAAARLALLRHQYPMALAALASAMQGGCSFYQALEQVTPTLRPPMRDVFADVLRRVRTSTSPRAYEEAVLEVAKAAGFPDLNSLAMSVGLYQRTGGNLVEVLDHLVKCLYERESDRRYVAAVTAEARVTAAFLSALPFALMGVFRAVNPEFMRPVFHTLWGNALVVWVALMVLLGNAVVRRMVSKTVGGEE</sequence>
<feature type="transmembrane region" description="Helical" evidence="6">
    <location>
        <begin position="74"/>
        <end position="92"/>
    </location>
</feature>
<keyword evidence="2" id="KW-1003">Cell membrane</keyword>
<evidence type="ECO:0000256" key="3">
    <source>
        <dbReference type="ARBA" id="ARBA00022692"/>
    </source>
</evidence>
<feature type="transmembrane region" description="Helical" evidence="6">
    <location>
        <begin position="12"/>
        <end position="29"/>
    </location>
</feature>
<feature type="transmembrane region" description="Helical" evidence="6">
    <location>
        <begin position="50"/>
        <end position="68"/>
    </location>
</feature>
<dbReference type="Proteomes" id="UP000002620">
    <property type="component" value="Chromosome"/>
</dbReference>
<dbReference type="RefSeq" id="WP_015738794.1">
    <property type="nucleotide sequence ID" value="NC_013385.1"/>
</dbReference>
<dbReference type="AlphaFoldDB" id="C9RCD9"/>
<proteinExistence type="predicted"/>
<dbReference type="InterPro" id="IPR018076">
    <property type="entry name" value="T2SS_GspF_dom"/>
</dbReference>
<accession>C9RCD9</accession>
<gene>
    <name evidence="8" type="ordered locus">Adeg_0773</name>
</gene>
<evidence type="ECO:0000259" key="7">
    <source>
        <dbReference type="Pfam" id="PF00482"/>
    </source>
</evidence>
<dbReference type="EMBL" id="CP001785">
    <property type="protein sequence ID" value="ACX51916.1"/>
    <property type="molecule type" value="Genomic_DNA"/>
</dbReference>
<evidence type="ECO:0000256" key="4">
    <source>
        <dbReference type="ARBA" id="ARBA00022989"/>
    </source>
</evidence>
<evidence type="ECO:0000256" key="1">
    <source>
        <dbReference type="ARBA" id="ARBA00004651"/>
    </source>
</evidence>
<reference evidence="8 9" key="1">
    <citation type="submission" date="2009-10" db="EMBL/GenBank/DDBJ databases">
        <title>Complete sequence of chromosome of Ammonifex degensii KC4.</title>
        <authorList>
            <consortium name="US DOE Joint Genome Institute"/>
            <person name="Kerfeld C."/>
            <person name="Goodner B."/>
            <person name="Huber H."/>
            <person name="Stetter K."/>
            <person name="Lucas S."/>
            <person name="Copeland A."/>
            <person name="Lapidus A."/>
            <person name="Glavina del Rio T."/>
            <person name="Dalin E."/>
            <person name="Tice H."/>
            <person name="Bruce D."/>
            <person name="Goodwin L."/>
            <person name="Pitluck S."/>
            <person name="Saunders E."/>
            <person name="Brettin T."/>
            <person name="Detter J.C."/>
            <person name="Han C."/>
            <person name="Larimer F."/>
            <person name="Land M."/>
            <person name="Hauser L."/>
            <person name="Kyrpides N."/>
            <person name="Ovchinnikova G."/>
            <person name="Richardson P."/>
        </authorList>
    </citation>
    <scope>NUCLEOTIDE SEQUENCE [LARGE SCALE GENOMIC DNA]</scope>
    <source>
        <strain evidence="9">DSM 10501 / KC4</strain>
    </source>
</reference>
<evidence type="ECO:0000313" key="8">
    <source>
        <dbReference type="EMBL" id="ACX51916.1"/>
    </source>
</evidence>
<dbReference type="GO" id="GO:0005886">
    <property type="term" value="C:plasma membrane"/>
    <property type="evidence" value="ECO:0007669"/>
    <property type="project" value="UniProtKB-SubCell"/>
</dbReference>
<evidence type="ECO:0000256" key="5">
    <source>
        <dbReference type="ARBA" id="ARBA00023136"/>
    </source>
</evidence>
<keyword evidence="3 6" id="KW-0812">Transmembrane</keyword>
<feature type="transmembrane region" description="Helical" evidence="6">
    <location>
        <begin position="253"/>
        <end position="273"/>
    </location>
</feature>
<dbReference type="PANTHER" id="PTHR35007:SF1">
    <property type="entry name" value="PILUS ASSEMBLY PROTEIN"/>
    <property type="match status" value="1"/>
</dbReference>